<evidence type="ECO:0000313" key="3">
    <source>
        <dbReference type="EnsemblMetazoa" id="ASIC007004-PA"/>
    </source>
</evidence>
<sequence length="62" mass="6702">MCRSKTHKQKPLERSGCFLGARLTAELAVDGAGKERSEVGVKKGGTAPDRPYRSLSVDGNRK</sequence>
<evidence type="ECO:0000313" key="2">
    <source>
        <dbReference type="EMBL" id="KFB39507.1"/>
    </source>
</evidence>
<accession>A0A084VNG3</accession>
<name>A0A084VNG3_ANOSI</name>
<feature type="compositionally biased region" description="Basic and acidic residues" evidence="1">
    <location>
        <begin position="32"/>
        <end position="41"/>
    </location>
</feature>
<organism evidence="2">
    <name type="scientific">Anopheles sinensis</name>
    <name type="common">Mosquito</name>
    <dbReference type="NCBI Taxonomy" id="74873"/>
    <lineage>
        <taxon>Eukaryota</taxon>
        <taxon>Metazoa</taxon>
        <taxon>Ecdysozoa</taxon>
        <taxon>Arthropoda</taxon>
        <taxon>Hexapoda</taxon>
        <taxon>Insecta</taxon>
        <taxon>Pterygota</taxon>
        <taxon>Neoptera</taxon>
        <taxon>Endopterygota</taxon>
        <taxon>Diptera</taxon>
        <taxon>Nematocera</taxon>
        <taxon>Culicoidea</taxon>
        <taxon>Culicidae</taxon>
        <taxon>Anophelinae</taxon>
        <taxon>Anopheles</taxon>
    </lineage>
</organism>
<reference evidence="3" key="2">
    <citation type="submission" date="2020-05" db="UniProtKB">
        <authorList>
            <consortium name="EnsemblMetazoa"/>
        </authorList>
    </citation>
    <scope>IDENTIFICATION</scope>
</reference>
<dbReference type="EnsemblMetazoa" id="ASIC007004-RA">
    <property type="protein sequence ID" value="ASIC007004-PA"/>
    <property type="gene ID" value="ASIC007004"/>
</dbReference>
<proteinExistence type="predicted"/>
<feature type="region of interest" description="Disordered" evidence="1">
    <location>
        <begin position="31"/>
        <end position="62"/>
    </location>
</feature>
<reference evidence="2 4" key="1">
    <citation type="journal article" date="2014" name="BMC Genomics">
        <title>Genome sequence of Anopheles sinensis provides insight into genetics basis of mosquito competence for malaria parasites.</title>
        <authorList>
            <person name="Zhou D."/>
            <person name="Zhang D."/>
            <person name="Ding G."/>
            <person name="Shi L."/>
            <person name="Hou Q."/>
            <person name="Ye Y."/>
            <person name="Xu Y."/>
            <person name="Zhou H."/>
            <person name="Xiong C."/>
            <person name="Li S."/>
            <person name="Yu J."/>
            <person name="Hong S."/>
            <person name="Yu X."/>
            <person name="Zou P."/>
            <person name="Chen C."/>
            <person name="Chang X."/>
            <person name="Wang W."/>
            <person name="Lv Y."/>
            <person name="Sun Y."/>
            <person name="Ma L."/>
            <person name="Shen B."/>
            <person name="Zhu C."/>
        </authorList>
    </citation>
    <scope>NUCLEOTIDE SEQUENCE [LARGE SCALE GENOMIC DNA]</scope>
</reference>
<dbReference type="EMBL" id="ATLV01014742">
    <property type="status" value="NOT_ANNOTATED_CDS"/>
    <property type="molecule type" value="Genomic_DNA"/>
</dbReference>
<keyword evidence="4" id="KW-1185">Reference proteome</keyword>
<dbReference type="VEuPathDB" id="VectorBase:ASIC007004"/>
<dbReference type="Proteomes" id="UP000030765">
    <property type="component" value="Unassembled WGS sequence"/>
</dbReference>
<dbReference type="EMBL" id="KE524984">
    <property type="protein sequence ID" value="KFB39507.1"/>
    <property type="molecule type" value="Genomic_DNA"/>
</dbReference>
<evidence type="ECO:0000256" key="1">
    <source>
        <dbReference type="SAM" id="MobiDB-lite"/>
    </source>
</evidence>
<dbReference type="AlphaFoldDB" id="A0A084VNG3"/>
<gene>
    <name evidence="2" type="ORF">ZHAS_00007004</name>
</gene>
<protein>
    <submittedName>
        <fullName evidence="2 3">Nodulin-26-like protein</fullName>
    </submittedName>
</protein>
<evidence type="ECO:0000313" key="4">
    <source>
        <dbReference type="Proteomes" id="UP000030765"/>
    </source>
</evidence>